<evidence type="ECO:0008006" key="4">
    <source>
        <dbReference type="Google" id="ProtNLM"/>
    </source>
</evidence>
<keyword evidence="3" id="KW-1185">Reference proteome</keyword>
<dbReference type="EMBL" id="JAFIDN010000006">
    <property type="protein sequence ID" value="MBP3192807.1"/>
    <property type="molecule type" value="Genomic_DNA"/>
</dbReference>
<evidence type="ECO:0000313" key="3">
    <source>
        <dbReference type="Proteomes" id="UP000673975"/>
    </source>
</evidence>
<accession>A0A8J7RTQ3</accession>
<dbReference type="Proteomes" id="UP000673975">
    <property type="component" value="Unassembled WGS sequence"/>
</dbReference>
<proteinExistence type="predicted"/>
<keyword evidence="1" id="KW-0472">Membrane</keyword>
<dbReference type="AlphaFoldDB" id="A0A8J7RTQ3"/>
<sequence>MDIDTRNRIISGVLAVIIIILAWVLYDSITTPFEEVEQRREVTEQVRHRMMTVRDALVEHERNKDEFPQTLDDLVEWLKTDEDMVAKGDSLFEFRPPHEYNPDSLIYSPRTGNRFEYALNDTIRPNIYLLEDPDSDDAIGSLDRTTLRNAANWN</sequence>
<keyword evidence="1" id="KW-1133">Transmembrane helix</keyword>
<gene>
    <name evidence="2" type="ORF">NATSA_09040</name>
</gene>
<evidence type="ECO:0000256" key="1">
    <source>
        <dbReference type="SAM" id="Phobius"/>
    </source>
</evidence>
<name>A0A8J7RTQ3_9BACT</name>
<evidence type="ECO:0000313" key="2">
    <source>
        <dbReference type="EMBL" id="MBP3192807.1"/>
    </source>
</evidence>
<comment type="caution">
    <text evidence="2">The sequence shown here is derived from an EMBL/GenBank/DDBJ whole genome shotgun (WGS) entry which is preliminary data.</text>
</comment>
<protein>
    <recommendedName>
        <fullName evidence="4">Type II secretion system protein GspG C-terminal domain-containing protein</fullName>
    </recommendedName>
</protein>
<reference evidence="2" key="1">
    <citation type="submission" date="2021-02" db="EMBL/GenBank/DDBJ databases">
        <title>Natronogracilivirga saccharolytica gen. nov. sp. nov. a new anaerobic, haloalkiliphilic carbohydrate-fermenting bacterium from soda lake and proposing of Cyclonatronumiaceae fam. nov. in the phylum Balneolaeota.</title>
        <authorList>
            <person name="Zhilina T.N."/>
            <person name="Sorokin D.Y."/>
            <person name="Zavarzina D.G."/>
            <person name="Toshchakov S.V."/>
            <person name="Kublanov I.V."/>
        </authorList>
    </citation>
    <scope>NUCLEOTIDE SEQUENCE</scope>
    <source>
        <strain evidence="2">Z-1702</strain>
    </source>
</reference>
<dbReference type="RefSeq" id="WP_210511862.1">
    <property type="nucleotide sequence ID" value="NZ_JAFIDN010000006.1"/>
</dbReference>
<organism evidence="2 3">
    <name type="scientific">Natronogracilivirga saccharolytica</name>
    <dbReference type="NCBI Taxonomy" id="2812953"/>
    <lineage>
        <taxon>Bacteria</taxon>
        <taxon>Pseudomonadati</taxon>
        <taxon>Balneolota</taxon>
        <taxon>Balneolia</taxon>
        <taxon>Balneolales</taxon>
        <taxon>Cyclonatronaceae</taxon>
        <taxon>Natronogracilivirga</taxon>
    </lineage>
</organism>
<feature type="transmembrane region" description="Helical" evidence="1">
    <location>
        <begin position="9"/>
        <end position="26"/>
    </location>
</feature>
<keyword evidence="1" id="KW-0812">Transmembrane</keyword>